<evidence type="ECO:0000256" key="1">
    <source>
        <dbReference type="ARBA" id="ARBA00022786"/>
    </source>
</evidence>
<dbReference type="GO" id="GO:0005680">
    <property type="term" value="C:anaphase-promoting complex"/>
    <property type="evidence" value="ECO:0007669"/>
    <property type="project" value="InterPro"/>
</dbReference>
<keyword evidence="3" id="KW-1185">Reference proteome</keyword>
<reference evidence="2 3" key="1">
    <citation type="journal article" date="2015" name="Genome Biol. Evol.">
        <title>Comparative Genomics of a Bacterivorous Green Alga Reveals Evolutionary Causalities and Consequences of Phago-Mixotrophic Mode of Nutrition.</title>
        <authorList>
            <person name="Burns J.A."/>
            <person name="Paasch A."/>
            <person name="Narechania A."/>
            <person name="Kim E."/>
        </authorList>
    </citation>
    <scope>NUCLEOTIDE SEQUENCE [LARGE SCALE GENOMIC DNA]</scope>
    <source>
        <strain evidence="2 3">PLY_AMNH</strain>
    </source>
</reference>
<evidence type="ECO:0000313" key="3">
    <source>
        <dbReference type="Proteomes" id="UP001190700"/>
    </source>
</evidence>
<evidence type="ECO:0008006" key="4">
    <source>
        <dbReference type="Google" id="ProtNLM"/>
    </source>
</evidence>
<dbReference type="AlphaFoldDB" id="A0AAE0BDY1"/>
<keyword evidence="1" id="KW-0833">Ubl conjugation pathway</keyword>
<name>A0AAE0BDY1_9CHLO</name>
<dbReference type="GO" id="GO:0031145">
    <property type="term" value="P:anaphase-promoting complex-dependent catabolic process"/>
    <property type="evidence" value="ECO:0007669"/>
    <property type="project" value="InterPro"/>
</dbReference>
<dbReference type="Proteomes" id="UP001190700">
    <property type="component" value="Unassembled WGS sequence"/>
</dbReference>
<comment type="caution">
    <text evidence="2">The sequence shown here is derived from an EMBL/GenBank/DDBJ whole genome shotgun (WGS) entry which is preliminary data.</text>
</comment>
<evidence type="ECO:0000313" key="2">
    <source>
        <dbReference type="EMBL" id="KAK3234823.1"/>
    </source>
</evidence>
<accession>A0AAE0BDY1</accession>
<dbReference type="EMBL" id="LGRX02035450">
    <property type="protein sequence ID" value="KAK3234823.1"/>
    <property type="molecule type" value="Genomic_DNA"/>
</dbReference>
<proteinExistence type="predicted"/>
<sequence>MLRRKPTRLELKPEDKEEYELQNQLKLQAAAASGKTTVAPKPVRVSYAFNNFYGASWGIAMALYPNIHS</sequence>
<dbReference type="Pfam" id="PF10471">
    <property type="entry name" value="ANAPC_CDC26"/>
    <property type="match status" value="1"/>
</dbReference>
<organism evidence="2 3">
    <name type="scientific">Cymbomonas tetramitiformis</name>
    <dbReference type="NCBI Taxonomy" id="36881"/>
    <lineage>
        <taxon>Eukaryota</taxon>
        <taxon>Viridiplantae</taxon>
        <taxon>Chlorophyta</taxon>
        <taxon>Pyramimonadophyceae</taxon>
        <taxon>Pyramimonadales</taxon>
        <taxon>Pyramimonadaceae</taxon>
        <taxon>Cymbomonas</taxon>
    </lineage>
</organism>
<dbReference type="InterPro" id="IPR018860">
    <property type="entry name" value="APC_suCDC26"/>
</dbReference>
<gene>
    <name evidence="2" type="ORF">CYMTET_54938</name>
</gene>
<protein>
    <recommendedName>
        <fullName evidence="4">Anaphase-promoting complex subunit CDC26</fullName>
    </recommendedName>
</protein>